<proteinExistence type="predicted"/>
<evidence type="ECO:0000259" key="7">
    <source>
        <dbReference type="PROSITE" id="PS51294"/>
    </source>
</evidence>
<feature type="domain" description="Myb-like" evidence="6">
    <location>
        <begin position="525"/>
        <end position="571"/>
    </location>
</feature>
<feature type="region of interest" description="Disordered" evidence="4">
    <location>
        <begin position="105"/>
        <end position="125"/>
    </location>
</feature>
<feature type="domain" description="HTH myb-type" evidence="7">
    <location>
        <begin position="591"/>
        <end position="651"/>
    </location>
</feature>
<name>A0AAD9GID4_BABDI</name>
<feature type="domain" description="J" evidence="5">
    <location>
        <begin position="142"/>
        <end position="227"/>
    </location>
</feature>
<dbReference type="PROSITE" id="PS51294">
    <property type="entry name" value="HTH_MYB"/>
    <property type="match status" value="1"/>
</dbReference>
<dbReference type="GO" id="GO:0006450">
    <property type="term" value="P:regulation of translational fidelity"/>
    <property type="evidence" value="ECO:0007669"/>
    <property type="project" value="InterPro"/>
</dbReference>
<dbReference type="InterPro" id="IPR044634">
    <property type="entry name" value="Zuotin/DnaJC2"/>
</dbReference>
<dbReference type="Pfam" id="PF00249">
    <property type="entry name" value="Myb_DNA-binding"/>
    <property type="match status" value="2"/>
</dbReference>
<dbReference type="InterPro" id="IPR017930">
    <property type="entry name" value="Myb_dom"/>
</dbReference>
<dbReference type="InterPro" id="IPR009057">
    <property type="entry name" value="Homeodomain-like_sf"/>
</dbReference>
<dbReference type="SMART" id="SM00717">
    <property type="entry name" value="SANT"/>
    <property type="match status" value="2"/>
</dbReference>
<keyword evidence="8" id="KW-0238">DNA-binding</keyword>
<dbReference type="InterPro" id="IPR054076">
    <property type="entry name" value="ZUO1-like_ZHD"/>
</dbReference>
<feature type="coiled-coil region" evidence="3">
    <location>
        <begin position="348"/>
        <end position="409"/>
    </location>
</feature>
<dbReference type="AlphaFoldDB" id="A0AAD9GID4"/>
<sequence length="669" mass="76808">MIAQRPLALPRAAFNDEQPIVFKAYKAVRRIENAGFAFFLTKEWKLNVKYQDIFEPTQVPSVAKEAQDAAEAFLHSWYMEGSNALYTFELKREWAQLLAAVEQTSAPSDRSDGESEGYSMSSKGSTKKCLGLVRDFVSKKQDAYELLNVGDSDDITKIKANYKKIVLLLHPDKAANTKVPEDFEQYANKYRLRNLCEEERKQQFILLQDAFTILSDPDLRHEYDCSLPFDESIPSREDAKLADDFFALFIPVFDLNARWSRIKPVPSLGTASSSDEEVDAFYDFWREFETTRTFSHAAPHLLDDAESREEKRWMERENQKVQRKLVKKELVRIQKLVDLAQSFDPRIKSRAERKRLEKLERQRQIEEQRLREEYVHGGSTGLLCSFRQERKEEEERQRFELERSQSRERFEKQIVKKLRQHLRGISSKLLNGAQLSQNFDRLSELDYTFVKESCQDIYSLLGHSTVLEGSEESLQFVKRMDSIVKSAVIEGAEPFERIIQRVSSRISPSTEEKVTETPVTKQETPREETSAEWTAEELSRLSKAVEVYVAGVSNRWSLIAKQVKTKTAAQCIQAARDIASGLTVASAGTGTNGVNGDMWSTEQQSELEKALAKYPPSLDPATRWRMIASEVQGKTPKECLARFKMVRSDDSKIYNQTQIKATIAATARK</sequence>
<dbReference type="PANTHER" id="PTHR43999:SF1">
    <property type="entry name" value="DNAJ HOMOLOG SUBFAMILY C MEMBER 2"/>
    <property type="match status" value="1"/>
</dbReference>
<dbReference type="SUPFAM" id="SSF46565">
    <property type="entry name" value="Chaperone J-domain"/>
    <property type="match status" value="1"/>
</dbReference>
<dbReference type="Pfam" id="PF21884">
    <property type="entry name" value="ZUO1-like_ZHD"/>
    <property type="match status" value="1"/>
</dbReference>
<dbReference type="InterPro" id="IPR036869">
    <property type="entry name" value="J_dom_sf"/>
</dbReference>
<dbReference type="InterPro" id="IPR001005">
    <property type="entry name" value="SANT/Myb"/>
</dbReference>
<dbReference type="GO" id="GO:0030544">
    <property type="term" value="F:Hsp70 protein binding"/>
    <property type="evidence" value="ECO:0007669"/>
    <property type="project" value="InterPro"/>
</dbReference>
<dbReference type="GO" id="GO:0005829">
    <property type="term" value="C:cytosol"/>
    <property type="evidence" value="ECO:0007669"/>
    <property type="project" value="UniProtKB-SubCell"/>
</dbReference>
<evidence type="ECO:0000256" key="1">
    <source>
        <dbReference type="ARBA" id="ARBA00004514"/>
    </source>
</evidence>
<dbReference type="Gene3D" id="1.10.287.110">
    <property type="entry name" value="DnaJ domain"/>
    <property type="match status" value="1"/>
</dbReference>
<keyword evidence="3" id="KW-0175">Coiled coil</keyword>
<feature type="region of interest" description="Disordered" evidence="4">
    <location>
        <begin position="506"/>
        <end position="532"/>
    </location>
</feature>
<accession>A0AAD9GID4</accession>
<reference evidence="8" key="2">
    <citation type="submission" date="2021-05" db="EMBL/GenBank/DDBJ databases">
        <authorList>
            <person name="Pain A."/>
        </authorList>
    </citation>
    <scope>NUCLEOTIDE SEQUENCE</scope>
    <source>
        <strain evidence="8">1802A</strain>
    </source>
</reference>
<dbReference type="SMART" id="SM00271">
    <property type="entry name" value="DnaJ"/>
    <property type="match status" value="1"/>
</dbReference>
<dbReference type="GO" id="GO:0051083">
    <property type="term" value="P:'de novo' cotranslational protein folding"/>
    <property type="evidence" value="ECO:0007669"/>
    <property type="project" value="InterPro"/>
</dbReference>
<evidence type="ECO:0000256" key="2">
    <source>
        <dbReference type="ARBA" id="ARBA00014469"/>
    </source>
</evidence>
<comment type="caution">
    <text evidence="8">The sequence shown here is derived from an EMBL/GenBank/DDBJ whole genome shotgun (WGS) entry which is preliminary data.</text>
</comment>
<evidence type="ECO:0000256" key="4">
    <source>
        <dbReference type="SAM" id="MobiDB-lite"/>
    </source>
</evidence>
<dbReference type="CDD" id="cd06257">
    <property type="entry name" value="DnaJ"/>
    <property type="match status" value="1"/>
</dbReference>
<dbReference type="InterPro" id="IPR001623">
    <property type="entry name" value="DnaJ_domain"/>
</dbReference>
<keyword evidence="9" id="KW-1185">Reference proteome</keyword>
<evidence type="ECO:0000259" key="5">
    <source>
        <dbReference type="PROSITE" id="PS50076"/>
    </source>
</evidence>
<evidence type="ECO:0000256" key="3">
    <source>
        <dbReference type="SAM" id="Coils"/>
    </source>
</evidence>
<dbReference type="Gene3D" id="1.10.10.60">
    <property type="entry name" value="Homeodomain-like"/>
    <property type="match status" value="2"/>
</dbReference>
<dbReference type="GO" id="GO:0003677">
    <property type="term" value="F:DNA binding"/>
    <property type="evidence" value="ECO:0007669"/>
    <property type="project" value="UniProtKB-KW"/>
</dbReference>
<dbReference type="SUPFAM" id="SSF46689">
    <property type="entry name" value="Homeodomain-like"/>
    <property type="match status" value="2"/>
</dbReference>
<dbReference type="PRINTS" id="PR00625">
    <property type="entry name" value="JDOMAIN"/>
</dbReference>
<organism evidence="8 9">
    <name type="scientific">Babesia divergens</name>
    <dbReference type="NCBI Taxonomy" id="32595"/>
    <lineage>
        <taxon>Eukaryota</taxon>
        <taxon>Sar</taxon>
        <taxon>Alveolata</taxon>
        <taxon>Apicomplexa</taxon>
        <taxon>Aconoidasida</taxon>
        <taxon>Piroplasmida</taxon>
        <taxon>Babesiidae</taxon>
        <taxon>Babesia</taxon>
    </lineage>
</organism>
<dbReference type="Pfam" id="PF00226">
    <property type="entry name" value="DnaJ"/>
    <property type="match status" value="1"/>
</dbReference>
<gene>
    <name evidence="8" type="ORF">X943_003182</name>
</gene>
<feature type="domain" description="Myb-like" evidence="6">
    <location>
        <begin position="591"/>
        <end position="647"/>
    </location>
</feature>
<evidence type="ECO:0000259" key="6">
    <source>
        <dbReference type="PROSITE" id="PS50090"/>
    </source>
</evidence>
<dbReference type="GO" id="GO:0043022">
    <property type="term" value="F:ribosome binding"/>
    <property type="evidence" value="ECO:0007669"/>
    <property type="project" value="InterPro"/>
</dbReference>
<dbReference type="EMBL" id="JAHBMH010000024">
    <property type="protein sequence ID" value="KAK1938656.1"/>
    <property type="molecule type" value="Genomic_DNA"/>
</dbReference>
<dbReference type="Proteomes" id="UP001195914">
    <property type="component" value="Unassembled WGS sequence"/>
</dbReference>
<evidence type="ECO:0000313" key="9">
    <source>
        <dbReference type="Proteomes" id="UP001195914"/>
    </source>
</evidence>
<comment type="subcellular location">
    <subcellularLocation>
        <location evidence="1">Cytoplasm</location>
        <location evidence="1">Cytosol</location>
    </subcellularLocation>
</comment>
<dbReference type="PROSITE" id="PS50076">
    <property type="entry name" value="DNAJ_2"/>
    <property type="match status" value="1"/>
</dbReference>
<dbReference type="PROSITE" id="PS50090">
    <property type="entry name" value="MYB_LIKE"/>
    <property type="match status" value="2"/>
</dbReference>
<dbReference type="CDD" id="cd00167">
    <property type="entry name" value="SANT"/>
    <property type="match status" value="2"/>
</dbReference>
<protein>
    <recommendedName>
        <fullName evidence="2">DnaJ homolog subfamily C member 2</fullName>
    </recommendedName>
</protein>
<dbReference type="PANTHER" id="PTHR43999">
    <property type="entry name" value="DNAJ HOMOLOG SUBFAMILY C MEMBER 2"/>
    <property type="match status" value="1"/>
</dbReference>
<reference evidence="8" key="1">
    <citation type="journal article" date="2014" name="Nucleic Acids Res.">
        <title>The evolutionary dynamics of variant antigen genes in Babesia reveal a history of genomic innovation underlying host-parasite interaction.</title>
        <authorList>
            <person name="Jackson A.P."/>
            <person name="Otto T.D."/>
            <person name="Darby A."/>
            <person name="Ramaprasad A."/>
            <person name="Xia D."/>
            <person name="Echaide I.E."/>
            <person name="Farber M."/>
            <person name="Gahlot S."/>
            <person name="Gamble J."/>
            <person name="Gupta D."/>
            <person name="Gupta Y."/>
            <person name="Jackson L."/>
            <person name="Malandrin L."/>
            <person name="Malas T.B."/>
            <person name="Moussa E."/>
            <person name="Nair M."/>
            <person name="Reid A.J."/>
            <person name="Sanders M."/>
            <person name="Sharma J."/>
            <person name="Tracey A."/>
            <person name="Quail M.A."/>
            <person name="Weir W."/>
            <person name="Wastling J.M."/>
            <person name="Hall N."/>
            <person name="Willadsen P."/>
            <person name="Lingelbach K."/>
            <person name="Shiels B."/>
            <person name="Tait A."/>
            <person name="Berriman M."/>
            <person name="Allred D.R."/>
            <person name="Pain A."/>
        </authorList>
    </citation>
    <scope>NUCLEOTIDE SEQUENCE</scope>
    <source>
        <strain evidence="8">1802A</strain>
    </source>
</reference>
<evidence type="ECO:0000313" key="8">
    <source>
        <dbReference type="EMBL" id="KAK1938656.1"/>
    </source>
</evidence>